<dbReference type="AlphaFoldDB" id="A0A9P8TJQ0"/>
<gene>
    <name evidence="4" type="ORF">WICPIJ_007687</name>
</gene>
<feature type="compositionally biased region" description="Acidic residues" evidence="1">
    <location>
        <begin position="186"/>
        <end position="195"/>
    </location>
</feature>
<evidence type="ECO:0000313" key="4">
    <source>
        <dbReference type="EMBL" id="KAH3681334.1"/>
    </source>
</evidence>
<dbReference type="PANTHER" id="PTHR36855">
    <property type="entry name" value="CHROMOSOME 10, WHOLE GENOME SHOTGUN SEQUENCE"/>
    <property type="match status" value="1"/>
</dbReference>
<organism evidence="4 5">
    <name type="scientific">Wickerhamomyces pijperi</name>
    <name type="common">Yeast</name>
    <name type="synonym">Pichia pijperi</name>
    <dbReference type="NCBI Taxonomy" id="599730"/>
    <lineage>
        <taxon>Eukaryota</taxon>
        <taxon>Fungi</taxon>
        <taxon>Dikarya</taxon>
        <taxon>Ascomycota</taxon>
        <taxon>Saccharomycotina</taxon>
        <taxon>Saccharomycetes</taxon>
        <taxon>Phaffomycetales</taxon>
        <taxon>Wickerhamomycetaceae</taxon>
        <taxon>Wickerhamomyces</taxon>
    </lineage>
</organism>
<keyword evidence="5" id="KW-1185">Reference proteome</keyword>
<accession>A0A9P8TJQ0</accession>
<sequence length="202" mass="22941">MSEFTEEQIAVFQAFDRFDFSTVDFQNGLLNLYDVALDEMNSQKGDGSIEPYEKDISSGHKDRLSMQAKSYRFCEATGEIFNIEEYEEWKASQPGSSKTQTKIIEEPAKLEEIKEEEKAEGQGYSSNYQNIVEKIIKGEEIPGIMKIPDTIAEGQSSASKVGTRLKPWELTKAKETEEETKKSEEVEGLEDEEDLEAKLNQI</sequence>
<feature type="domain" description="PEX14-like helix-turn-helix" evidence="3">
    <location>
        <begin position="10"/>
        <end position="94"/>
    </location>
</feature>
<dbReference type="PANTHER" id="PTHR36855:SF1">
    <property type="entry name" value="PEROXISOME MEMBRANE ANCHOR PROTEIN PEX14P N-TERMINAL DOMAIN-CONTAINING PROTEIN"/>
    <property type="match status" value="1"/>
</dbReference>
<evidence type="ECO:0000256" key="1">
    <source>
        <dbReference type="SAM" id="MobiDB-lite"/>
    </source>
</evidence>
<evidence type="ECO:0000259" key="3">
    <source>
        <dbReference type="Pfam" id="PF25871"/>
    </source>
</evidence>
<dbReference type="Pfam" id="PF25871">
    <property type="entry name" value="HTH_76"/>
    <property type="match status" value="1"/>
</dbReference>
<dbReference type="OrthoDB" id="9936937at2759"/>
<dbReference type="Pfam" id="PF17733">
    <property type="entry name" value="KPWE_dom"/>
    <property type="match status" value="1"/>
</dbReference>
<dbReference type="Proteomes" id="UP000774326">
    <property type="component" value="Unassembled WGS sequence"/>
</dbReference>
<evidence type="ECO:0000313" key="5">
    <source>
        <dbReference type="Proteomes" id="UP000774326"/>
    </source>
</evidence>
<feature type="compositionally biased region" description="Basic and acidic residues" evidence="1">
    <location>
        <begin position="166"/>
        <end position="185"/>
    </location>
</feature>
<proteinExistence type="predicted"/>
<name>A0A9P8TJQ0_WICPI</name>
<protein>
    <submittedName>
        <fullName evidence="4">Uncharacterized protein</fullName>
    </submittedName>
</protein>
<dbReference type="InterPro" id="IPR040554">
    <property type="entry name" value="KPWE_PEX14_dom"/>
</dbReference>
<feature type="domain" description="Peroxisomal membrane protein PEX14-like KPWE" evidence="2">
    <location>
        <begin position="124"/>
        <end position="169"/>
    </location>
</feature>
<evidence type="ECO:0000259" key="2">
    <source>
        <dbReference type="Pfam" id="PF17733"/>
    </source>
</evidence>
<reference evidence="4" key="1">
    <citation type="journal article" date="2021" name="Open Biol.">
        <title>Shared evolutionary footprints suggest mitochondrial oxidative damage underlies multiple complex I losses in fungi.</title>
        <authorList>
            <person name="Schikora-Tamarit M.A."/>
            <person name="Marcet-Houben M."/>
            <person name="Nosek J."/>
            <person name="Gabaldon T."/>
        </authorList>
    </citation>
    <scope>NUCLEOTIDE SEQUENCE</scope>
    <source>
        <strain evidence="4">CBS2887</strain>
    </source>
</reference>
<dbReference type="EMBL" id="JAEUBG010004464">
    <property type="protein sequence ID" value="KAH3681334.1"/>
    <property type="molecule type" value="Genomic_DNA"/>
</dbReference>
<reference evidence="4" key="2">
    <citation type="submission" date="2021-01" db="EMBL/GenBank/DDBJ databases">
        <authorList>
            <person name="Schikora-Tamarit M.A."/>
        </authorList>
    </citation>
    <scope>NUCLEOTIDE SEQUENCE</scope>
    <source>
        <strain evidence="4">CBS2887</strain>
    </source>
</reference>
<feature type="region of interest" description="Disordered" evidence="1">
    <location>
        <begin position="154"/>
        <end position="202"/>
    </location>
</feature>
<comment type="caution">
    <text evidence="4">The sequence shown here is derived from an EMBL/GenBank/DDBJ whole genome shotgun (WGS) entry which is preliminary data.</text>
</comment>
<dbReference type="InterPro" id="IPR058841">
    <property type="entry name" value="HTH_76"/>
</dbReference>